<protein>
    <recommendedName>
        <fullName evidence="5">Demethylmenaquinone methyltransferase</fullName>
        <ecNumber evidence="5">2.1.1.163</ecNumber>
    </recommendedName>
</protein>
<dbReference type="GO" id="GO:0009234">
    <property type="term" value="P:menaquinone biosynthetic process"/>
    <property type="evidence" value="ECO:0007669"/>
    <property type="project" value="UniProtKB-UniRule"/>
</dbReference>
<dbReference type="Pfam" id="PF01209">
    <property type="entry name" value="Ubie_methyltran"/>
    <property type="match status" value="1"/>
</dbReference>
<keyword evidence="2 5" id="KW-0489">Methyltransferase</keyword>
<comment type="similarity">
    <text evidence="5">Belongs to the class I-like SAM-binding methyltransferase superfamily. MenG/UbiE family.</text>
</comment>
<comment type="caution">
    <text evidence="5">Lacks conserved residue(s) required for the propagation of feature annotation.</text>
</comment>
<dbReference type="Proteomes" id="UP000886289">
    <property type="component" value="Unassembled WGS sequence"/>
</dbReference>
<organism evidence="6">
    <name type="scientific">Desulfofervidus auxilii</name>
    <dbReference type="NCBI Taxonomy" id="1621989"/>
    <lineage>
        <taxon>Bacteria</taxon>
        <taxon>Pseudomonadati</taxon>
        <taxon>Thermodesulfobacteriota</taxon>
        <taxon>Candidatus Desulfofervidia</taxon>
        <taxon>Candidatus Desulfofervidales</taxon>
        <taxon>Candidatus Desulfofervidaceae</taxon>
        <taxon>Candidatus Desulfofervidus</taxon>
    </lineage>
</organism>
<comment type="function">
    <text evidence="5">Methyltransferase required for the conversion of demethylmenaquinol (DMKH2) to menaquinol (MKH2).</text>
</comment>
<dbReference type="InterPro" id="IPR004033">
    <property type="entry name" value="UbiE/COQ5_MeTrFase"/>
</dbReference>
<accession>A0A7C0U2A7</accession>
<comment type="pathway">
    <text evidence="5">Quinol/quinone metabolism; menaquinone biosynthesis; menaquinol from 1,4-dihydroxy-2-naphthoate: step 2/2.</text>
</comment>
<dbReference type="AlphaFoldDB" id="A0A7C0U2A7"/>
<name>A0A7C0U2A7_DESA2</name>
<dbReference type="EC" id="2.1.1.163" evidence="5"/>
<evidence type="ECO:0000256" key="4">
    <source>
        <dbReference type="ARBA" id="ARBA00022691"/>
    </source>
</evidence>
<evidence type="ECO:0000256" key="3">
    <source>
        <dbReference type="ARBA" id="ARBA00022679"/>
    </source>
</evidence>
<evidence type="ECO:0000256" key="1">
    <source>
        <dbReference type="ARBA" id="ARBA00022428"/>
    </source>
</evidence>
<keyword evidence="3 5" id="KW-0808">Transferase</keyword>
<dbReference type="GO" id="GO:0043770">
    <property type="term" value="F:demethylmenaquinone methyltransferase activity"/>
    <property type="evidence" value="ECO:0007669"/>
    <property type="project" value="UniProtKB-UniRule"/>
</dbReference>
<keyword evidence="4 5" id="KW-0949">S-adenosyl-L-methionine</keyword>
<feature type="binding site" evidence="5">
    <location>
        <position position="77"/>
    </location>
    <ligand>
        <name>S-adenosyl-L-methionine</name>
        <dbReference type="ChEBI" id="CHEBI:59789"/>
    </ligand>
</feature>
<gene>
    <name evidence="5" type="primary">menG</name>
    <name evidence="6" type="ORF">ENG63_01910</name>
</gene>
<proteinExistence type="inferred from homology"/>
<dbReference type="PANTHER" id="PTHR43591:SF24">
    <property type="entry name" value="2-METHOXY-6-POLYPRENYL-1,4-BENZOQUINOL METHYLASE, MITOCHONDRIAL"/>
    <property type="match status" value="1"/>
</dbReference>
<dbReference type="Gene3D" id="3.40.50.150">
    <property type="entry name" value="Vaccinia Virus protein VP39"/>
    <property type="match status" value="1"/>
</dbReference>
<dbReference type="UniPathway" id="UPA00232"/>
<comment type="catalytic activity">
    <reaction evidence="5">
        <text>a 2-demethylmenaquinol + S-adenosyl-L-methionine = a menaquinol + S-adenosyl-L-homocysteine + H(+)</text>
        <dbReference type="Rhea" id="RHEA:42640"/>
        <dbReference type="Rhea" id="RHEA-COMP:9539"/>
        <dbReference type="Rhea" id="RHEA-COMP:9563"/>
        <dbReference type="ChEBI" id="CHEBI:15378"/>
        <dbReference type="ChEBI" id="CHEBI:18151"/>
        <dbReference type="ChEBI" id="CHEBI:55437"/>
        <dbReference type="ChEBI" id="CHEBI:57856"/>
        <dbReference type="ChEBI" id="CHEBI:59789"/>
        <dbReference type="EC" id="2.1.1.163"/>
    </reaction>
</comment>
<evidence type="ECO:0000256" key="2">
    <source>
        <dbReference type="ARBA" id="ARBA00022603"/>
    </source>
</evidence>
<dbReference type="GO" id="GO:0006744">
    <property type="term" value="P:ubiquinone biosynthetic process"/>
    <property type="evidence" value="ECO:0007669"/>
    <property type="project" value="UniProtKB-UniPathway"/>
</dbReference>
<feature type="binding site" evidence="5">
    <location>
        <position position="56"/>
    </location>
    <ligand>
        <name>S-adenosyl-L-methionine</name>
        <dbReference type="ChEBI" id="CHEBI:59789"/>
    </ligand>
</feature>
<dbReference type="CDD" id="cd02440">
    <property type="entry name" value="AdoMet_MTases"/>
    <property type="match status" value="1"/>
</dbReference>
<dbReference type="SUPFAM" id="SSF53335">
    <property type="entry name" value="S-adenosyl-L-methionine-dependent methyltransferases"/>
    <property type="match status" value="1"/>
</dbReference>
<comment type="caution">
    <text evidence="6">The sequence shown here is derived from an EMBL/GenBank/DDBJ whole genome shotgun (WGS) entry which is preliminary data.</text>
</comment>
<dbReference type="UniPathway" id="UPA00079">
    <property type="reaction ID" value="UER00169"/>
</dbReference>
<sequence length="229" mass="26410">MQPNKSFVQQKFKRITRWYDFLNSLLSLGLDHYWRWQTVKCLKGIKGVVLDLCAGTLPLSKALLRWIDFKGKIIALDFCPSMLFYGYRKEKRIFPIAGDALSLPLKNESIDAVMVAFGVRNFTDQLAGLKEMKRVLKDKGKLVILEFSHPLHPYFKAFYFAYLKHLLPKIGGIISGEGEAYQYLSNSIALFYQPNEWMNLMKKAGFHNIKHRYLTNGIVSLYTAIKSLS</sequence>
<evidence type="ECO:0000313" key="6">
    <source>
        <dbReference type="EMBL" id="HDD43605.1"/>
    </source>
</evidence>
<dbReference type="PROSITE" id="PS01183">
    <property type="entry name" value="UBIE_1"/>
    <property type="match status" value="1"/>
</dbReference>
<dbReference type="EMBL" id="DRBS01000074">
    <property type="protein sequence ID" value="HDD43605.1"/>
    <property type="molecule type" value="Genomic_DNA"/>
</dbReference>
<dbReference type="PROSITE" id="PS51608">
    <property type="entry name" value="SAM_MT_UBIE"/>
    <property type="match status" value="1"/>
</dbReference>
<evidence type="ECO:0000256" key="5">
    <source>
        <dbReference type="HAMAP-Rule" id="MF_01813"/>
    </source>
</evidence>
<reference evidence="6" key="1">
    <citation type="journal article" date="2020" name="mSystems">
        <title>Genome- and Community-Level Interaction Insights into Carbon Utilization and Element Cycling Functions of Hydrothermarchaeota in Hydrothermal Sediment.</title>
        <authorList>
            <person name="Zhou Z."/>
            <person name="Liu Y."/>
            <person name="Xu W."/>
            <person name="Pan J."/>
            <person name="Luo Z.H."/>
            <person name="Li M."/>
        </authorList>
    </citation>
    <scope>NUCLEOTIDE SEQUENCE [LARGE SCALE GENOMIC DNA]</scope>
    <source>
        <strain evidence="6">HyVt-233</strain>
    </source>
</reference>
<feature type="binding site" evidence="5">
    <location>
        <begin position="99"/>
        <end position="100"/>
    </location>
    <ligand>
        <name>S-adenosyl-L-methionine</name>
        <dbReference type="ChEBI" id="CHEBI:59789"/>
    </ligand>
</feature>
<keyword evidence="1 5" id="KW-0474">Menaquinone biosynthesis</keyword>
<dbReference type="GO" id="GO:0032259">
    <property type="term" value="P:methylation"/>
    <property type="evidence" value="ECO:0007669"/>
    <property type="project" value="UniProtKB-KW"/>
</dbReference>
<dbReference type="InterPro" id="IPR023576">
    <property type="entry name" value="UbiE/COQ5_MeTrFase_CS"/>
</dbReference>
<dbReference type="InterPro" id="IPR029063">
    <property type="entry name" value="SAM-dependent_MTases_sf"/>
</dbReference>
<dbReference type="NCBIfam" id="TIGR01934">
    <property type="entry name" value="MenG_MenH_UbiE"/>
    <property type="match status" value="1"/>
</dbReference>
<dbReference type="HAMAP" id="MF_01813">
    <property type="entry name" value="MenG_UbiE_methyltr"/>
    <property type="match status" value="1"/>
</dbReference>
<dbReference type="PANTHER" id="PTHR43591">
    <property type="entry name" value="METHYLTRANSFERASE"/>
    <property type="match status" value="1"/>
</dbReference>
<keyword evidence="6" id="KW-0830">Ubiquinone</keyword>